<evidence type="ECO:0000313" key="7">
    <source>
        <dbReference type="EMBL" id="OGL87910.1"/>
    </source>
</evidence>
<accession>A0A1F7VBJ1</accession>
<dbReference type="GO" id="GO:0000731">
    <property type="term" value="P:DNA synthesis involved in DNA repair"/>
    <property type="evidence" value="ECO:0007669"/>
    <property type="project" value="TreeGrafter"/>
</dbReference>
<dbReference type="Gene3D" id="1.20.272.10">
    <property type="match status" value="1"/>
</dbReference>
<dbReference type="PANTHER" id="PTHR13779">
    <property type="entry name" value="WERNER HELICASE-INTERACTING PROTEIN 1 FAMILY MEMBER"/>
    <property type="match status" value="1"/>
</dbReference>
<dbReference type="InterPro" id="IPR008921">
    <property type="entry name" value="DNA_pol3_clamp-load_cplx_C"/>
</dbReference>
<dbReference type="Pfam" id="PF00004">
    <property type="entry name" value="AAA"/>
    <property type="match status" value="1"/>
</dbReference>
<dbReference type="Proteomes" id="UP000178264">
    <property type="component" value="Unassembled WGS sequence"/>
</dbReference>
<dbReference type="CDD" id="cd00009">
    <property type="entry name" value="AAA"/>
    <property type="match status" value="1"/>
</dbReference>
<dbReference type="InterPro" id="IPR003959">
    <property type="entry name" value="ATPase_AAA_core"/>
</dbReference>
<dbReference type="FunFam" id="3.40.50.300:FF:000137">
    <property type="entry name" value="Replication-associated recombination protein A"/>
    <property type="match status" value="1"/>
</dbReference>
<organism evidence="7 8">
    <name type="scientific">Candidatus Uhrbacteria bacterium RIFCSPLOWO2_02_FULL_49_11</name>
    <dbReference type="NCBI Taxonomy" id="1802409"/>
    <lineage>
        <taxon>Bacteria</taxon>
        <taxon>Candidatus Uhriibacteriota</taxon>
    </lineage>
</organism>
<dbReference type="Gene3D" id="1.10.3710.10">
    <property type="entry name" value="DNA polymerase III clamp loader subunits, C-terminal domain"/>
    <property type="match status" value="1"/>
</dbReference>
<evidence type="ECO:0000256" key="5">
    <source>
        <dbReference type="ARBA" id="ARBA00022840"/>
    </source>
</evidence>
<dbReference type="SUPFAM" id="SSF52540">
    <property type="entry name" value="P-loop containing nucleoside triphosphate hydrolases"/>
    <property type="match status" value="1"/>
</dbReference>
<dbReference type="GO" id="GO:0008047">
    <property type="term" value="F:enzyme activator activity"/>
    <property type="evidence" value="ECO:0007669"/>
    <property type="project" value="TreeGrafter"/>
</dbReference>
<keyword evidence="4" id="KW-0547">Nucleotide-binding</keyword>
<evidence type="ECO:0000256" key="3">
    <source>
        <dbReference type="ARBA" id="ARBA00022705"/>
    </source>
</evidence>
<evidence type="ECO:0000259" key="6">
    <source>
        <dbReference type="SMART" id="SM00382"/>
    </source>
</evidence>
<dbReference type="GO" id="GO:0017116">
    <property type="term" value="F:single-stranded DNA helicase activity"/>
    <property type="evidence" value="ECO:0007669"/>
    <property type="project" value="TreeGrafter"/>
</dbReference>
<dbReference type="SUPFAM" id="SSF48019">
    <property type="entry name" value="post-AAA+ oligomerization domain-like"/>
    <property type="match status" value="1"/>
</dbReference>
<name>A0A1F7VBJ1_9BACT</name>
<dbReference type="CDD" id="cd18139">
    <property type="entry name" value="HLD_clamp_RarA"/>
    <property type="match status" value="1"/>
</dbReference>
<dbReference type="Pfam" id="PF16193">
    <property type="entry name" value="AAA_assoc_2"/>
    <property type="match status" value="1"/>
</dbReference>
<gene>
    <name evidence="7" type="ORF">A3I42_00265</name>
</gene>
<comment type="function">
    <text evidence="1">DNA-dependent ATPase that plays important roles in cellular responses to stalled DNA replication processes.</text>
</comment>
<dbReference type="EMBL" id="MGER01000043">
    <property type="protein sequence ID" value="OGL87910.1"/>
    <property type="molecule type" value="Genomic_DNA"/>
</dbReference>
<dbReference type="FunFam" id="1.20.272.10:FF:000001">
    <property type="entry name" value="Putative AAA family ATPase"/>
    <property type="match status" value="1"/>
</dbReference>
<dbReference type="GO" id="GO:0003677">
    <property type="term" value="F:DNA binding"/>
    <property type="evidence" value="ECO:0007669"/>
    <property type="project" value="InterPro"/>
</dbReference>
<dbReference type="InterPro" id="IPR027417">
    <property type="entry name" value="P-loop_NTPase"/>
</dbReference>
<evidence type="ECO:0000256" key="2">
    <source>
        <dbReference type="ARBA" id="ARBA00008959"/>
    </source>
</evidence>
<keyword evidence="5" id="KW-0067">ATP-binding</keyword>
<evidence type="ECO:0000256" key="1">
    <source>
        <dbReference type="ARBA" id="ARBA00002393"/>
    </source>
</evidence>
<dbReference type="InterPro" id="IPR051314">
    <property type="entry name" value="AAA_ATPase_RarA/MGS1/WRNIP1"/>
</dbReference>
<dbReference type="InterPro" id="IPR021886">
    <property type="entry name" value="MgsA_C"/>
</dbReference>
<keyword evidence="3" id="KW-0235">DNA replication</keyword>
<dbReference type="Gene3D" id="1.10.8.60">
    <property type="match status" value="1"/>
</dbReference>
<dbReference type="Gene3D" id="3.40.50.300">
    <property type="entry name" value="P-loop containing nucleotide triphosphate hydrolases"/>
    <property type="match status" value="1"/>
</dbReference>
<dbReference type="SMART" id="SM00382">
    <property type="entry name" value="AAA"/>
    <property type="match status" value="1"/>
</dbReference>
<protein>
    <submittedName>
        <fullName evidence="7">AAA family ATPase</fullName>
    </submittedName>
</protein>
<dbReference type="InterPro" id="IPR003593">
    <property type="entry name" value="AAA+_ATPase"/>
</dbReference>
<sequence length="404" mass="45091">MVNYAPLADRMRPERLEDFVGQEDLLGKGTFLRRAIEEDRVPSMILWGPPGCGKTTLAHVIARITKAEFVSLPATSSGVEELRKIIERAESGVRLGVKTVLFIDEIHRWNKAQQDRLLPYVEKGVITLIGATTENPSFEVNSALLSRARVFVLKQLNEESLRKILERALHEVGGKISDDISDFIAAQAHGDARFALNTLEACFDEGEVITIEKIKQILQKSHLLYDKKGEEHYNIISALHKSMRGGDADAAVYWLARMLEGGEDPLYAARRIVRFASEDIGLANNTALLVANAAFDACHKLGMPECAVHLAQAVMYMALSKKSIVAYEAYEKAKQDVEKYGALPVPLHIRNAPTQLMKDLNYGKGYKYTPHFEGDAGTQDYLPAELKGKRYYNENPKSKDQSSK</sequence>
<dbReference type="GO" id="GO:0006261">
    <property type="term" value="P:DNA-templated DNA replication"/>
    <property type="evidence" value="ECO:0007669"/>
    <property type="project" value="TreeGrafter"/>
</dbReference>
<proteinExistence type="inferred from homology"/>
<evidence type="ECO:0000313" key="8">
    <source>
        <dbReference type="Proteomes" id="UP000178264"/>
    </source>
</evidence>
<evidence type="ECO:0000256" key="4">
    <source>
        <dbReference type="ARBA" id="ARBA00022741"/>
    </source>
</evidence>
<comment type="similarity">
    <text evidence="2">Belongs to the AAA ATPase family. RarA/MGS1/WRNIP1 subfamily.</text>
</comment>
<dbReference type="AlphaFoldDB" id="A0A1F7VBJ1"/>
<feature type="domain" description="AAA+ ATPase" evidence="6">
    <location>
        <begin position="40"/>
        <end position="156"/>
    </location>
</feature>
<dbReference type="Pfam" id="PF12002">
    <property type="entry name" value="MgsA_C"/>
    <property type="match status" value="1"/>
</dbReference>
<reference evidence="7 8" key="1">
    <citation type="journal article" date="2016" name="Nat. Commun.">
        <title>Thousands of microbial genomes shed light on interconnected biogeochemical processes in an aquifer system.</title>
        <authorList>
            <person name="Anantharaman K."/>
            <person name="Brown C.T."/>
            <person name="Hug L.A."/>
            <person name="Sharon I."/>
            <person name="Castelle C.J."/>
            <person name="Probst A.J."/>
            <person name="Thomas B.C."/>
            <person name="Singh A."/>
            <person name="Wilkins M.J."/>
            <person name="Karaoz U."/>
            <person name="Brodie E.L."/>
            <person name="Williams K.H."/>
            <person name="Hubbard S.S."/>
            <person name="Banfield J.F."/>
        </authorList>
    </citation>
    <scope>NUCLEOTIDE SEQUENCE [LARGE SCALE GENOMIC DNA]</scope>
</reference>
<comment type="caution">
    <text evidence="7">The sequence shown here is derived from an EMBL/GenBank/DDBJ whole genome shotgun (WGS) entry which is preliminary data.</text>
</comment>
<dbReference type="PANTHER" id="PTHR13779:SF7">
    <property type="entry name" value="ATPASE WRNIP1"/>
    <property type="match status" value="1"/>
</dbReference>
<dbReference type="GO" id="GO:0016887">
    <property type="term" value="F:ATP hydrolysis activity"/>
    <property type="evidence" value="ECO:0007669"/>
    <property type="project" value="InterPro"/>
</dbReference>
<dbReference type="InterPro" id="IPR032423">
    <property type="entry name" value="AAA_assoc_2"/>
</dbReference>
<dbReference type="GO" id="GO:0005524">
    <property type="term" value="F:ATP binding"/>
    <property type="evidence" value="ECO:0007669"/>
    <property type="project" value="UniProtKB-KW"/>
</dbReference>